<dbReference type="Pfam" id="PF00929">
    <property type="entry name" value="RNase_T"/>
    <property type="match status" value="1"/>
</dbReference>
<dbReference type="Proteomes" id="UP000789508">
    <property type="component" value="Unassembled WGS sequence"/>
</dbReference>
<protein>
    <submittedName>
        <fullName evidence="8">10459_t:CDS:1</fullName>
    </submittedName>
</protein>
<proteinExistence type="predicted"/>
<dbReference type="PROSITE" id="PS50199">
    <property type="entry name" value="ZF_RANBP2_2"/>
    <property type="match status" value="5"/>
</dbReference>
<evidence type="ECO:0000256" key="2">
    <source>
        <dbReference type="ARBA" id="ARBA00022771"/>
    </source>
</evidence>
<keyword evidence="1" id="KW-0479">Metal-binding</keyword>
<evidence type="ECO:0000256" key="3">
    <source>
        <dbReference type="ARBA" id="ARBA00022833"/>
    </source>
</evidence>
<gene>
    <name evidence="8" type="ORF">ALEPTO_LOCUS3820</name>
</gene>
<feature type="domain" description="RanBP2-type" evidence="7">
    <location>
        <begin position="1310"/>
        <end position="1339"/>
    </location>
</feature>
<evidence type="ECO:0000259" key="7">
    <source>
        <dbReference type="PROSITE" id="PS50199"/>
    </source>
</evidence>
<evidence type="ECO:0000256" key="4">
    <source>
        <dbReference type="PROSITE-ProRule" id="PRU00176"/>
    </source>
</evidence>
<dbReference type="InterPro" id="IPR013520">
    <property type="entry name" value="Ribonucl_H"/>
</dbReference>
<reference evidence="8" key="1">
    <citation type="submission" date="2021-06" db="EMBL/GenBank/DDBJ databases">
        <authorList>
            <person name="Kallberg Y."/>
            <person name="Tangrot J."/>
            <person name="Rosling A."/>
        </authorList>
    </citation>
    <scope>NUCLEOTIDE SEQUENCE</scope>
    <source>
        <strain evidence="8">FL130A</strain>
    </source>
</reference>
<dbReference type="SMART" id="SM00479">
    <property type="entry name" value="EXOIII"/>
    <property type="match status" value="1"/>
</dbReference>
<dbReference type="SUPFAM" id="SSF53098">
    <property type="entry name" value="Ribonuclease H-like"/>
    <property type="match status" value="1"/>
</dbReference>
<dbReference type="InterPro" id="IPR050180">
    <property type="entry name" value="RNR_Ribonuclease"/>
</dbReference>
<dbReference type="PANTHER" id="PTHR23355">
    <property type="entry name" value="RIBONUCLEASE"/>
    <property type="match status" value="1"/>
</dbReference>
<dbReference type="InterPro" id="IPR036443">
    <property type="entry name" value="Znf_RanBP2_sf"/>
</dbReference>
<dbReference type="SUPFAM" id="SSF54928">
    <property type="entry name" value="RNA-binding domain, RBD"/>
    <property type="match status" value="1"/>
</dbReference>
<dbReference type="SMART" id="SM00547">
    <property type="entry name" value="ZnF_RBZ"/>
    <property type="match status" value="5"/>
</dbReference>
<dbReference type="GO" id="GO:0008270">
    <property type="term" value="F:zinc ion binding"/>
    <property type="evidence" value="ECO:0007669"/>
    <property type="project" value="UniProtKB-KW"/>
</dbReference>
<name>A0A9N9F3F4_9GLOM</name>
<dbReference type="Gene3D" id="4.10.1060.10">
    <property type="entry name" value="Zinc finger, RanBP2-type"/>
    <property type="match status" value="5"/>
</dbReference>
<dbReference type="InterPro" id="IPR012337">
    <property type="entry name" value="RNaseH-like_sf"/>
</dbReference>
<feature type="domain" description="RRM" evidence="6">
    <location>
        <begin position="1211"/>
        <end position="1289"/>
    </location>
</feature>
<dbReference type="InterPro" id="IPR000504">
    <property type="entry name" value="RRM_dom"/>
</dbReference>
<organism evidence="8 9">
    <name type="scientific">Ambispora leptoticha</name>
    <dbReference type="NCBI Taxonomy" id="144679"/>
    <lineage>
        <taxon>Eukaryota</taxon>
        <taxon>Fungi</taxon>
        <taxon>Fungi incertae sedis</taxon>
        <taxon>Mucoromycota</taxon>
        <taxon>Glomeromycotina</taxon>
        <taxon>Glomeromycetes</taxon>
        <taxon>Archaeosporales</taxon>
        <taxon>Ambisporaceae</taxon>
        <taxon>Ambispora</taxon>
    </lineage>
</organism>
<evidence type="ECO:0000256" key="1">
    <source>
        <dbReference type="ARBA" id="ARBA00022723"/>
    </source>
</evidence>
<dbReference type="GO" id="GO:0000175">
    <property type="term" value="F:3'-5'-RNA exonuclease activity"/>
    <property type="evidence" value="ECO:0007669"/>
    <property type="project" value="InterPro"/>
</dbReference>
<dbReference type="Gene3D" id="3.30.420.10">
    <property type="entry name" value="Ribonuclease H-like superfamily/Ribonuclease H"/>
    <property type="match status" value="1"/>
</dbReference>
<dbReference type="CDD" id="cd06133">
    <property type="entry name" value="ERI-1_3'hExo_like"/>
    <property type="match status" value="1"/>
</dbReference>
<dbReference type="SMART" id="SM00955">
    <property type="entry name" value="RNB"/>
    <property type="match status" value="1"/>
</dbReference>
<dbReference type="EMBL" id="CAJVPS010000769">
    <property type="protein sequence ID" value="CAG8507885.1"/>
    <property type="molecule type" value="Genomic_DNA"/>
</dbReference>
<dbReference type="InterPro" id="IPR036397">
    <property type="entry name" value="RNaseH_sf"/>
</dbReference>
<dbReference type="Pfam" id="PF00076">
    <property type="entry name" value="RRM_1"/>
    <property type="match status" value="1"/>
</dbReference>
<keyword evidence="3" id="KW-0862">Zinc</keyword>
<comment type="caution">
    <text evidence="8">The sequence shown here is derived from an EMBL/GenBank/DDBJ whole genome shotgun (WGS) entry which is preliminary data.</text>
</comment>
<dbReference type="Gene3D" id="3.30.70.330">
    <property type="match status" value="1"/>
</dbReference>
<feature type="domain" description="RanBP2-type" evidence="7">
    <location>
        <begin position="1494"/>
        <end position="1525"/>
    </location>
</feature>
<keyword evidence="2 5" id="KW-0863">Zinc-finger</keyword>
<sequence length="1531" mass="172532">MLSQKTSERFRAFGGFFFISRFTHNIPLKKKDSHISPKQACSLVKSEKQVSSQINVISPKQARSLVKSDKQDSSQINVRPKKSTYNPIPSWVNLPKHDLYLKKLRSNSKPGTKNVRDNLTENLDKTALDLDETVAIKLVLQIGDFVEVRKHGKVFVGILIKLRGHEDGVDKNTTLLPNGRELLHREDDVSFRIPTYAYSKINPSALPLNSDIPQTYGRVASTFLQASTALIQQNNTEFRKVYSHFSSPDDAEHSLITVEDAARFVFKTEQPQTSQLFAAHNFLLNDGIHFMSDPASVRIGKILLRPKSDVQAIETVLSSIRQKDSAFNDFLEKTRSIIQQKRMASKNYSVPVPSITQSKILPAFSSIDKLFIRFIRTFIFSRETISQISFDAPVSAILKPLKLYEGLLDRDCAIQFMIDIGVWAPWENLSVYETSLELNGHGMSKARDEAIKDSSSLAKNLISTQSPFQYNYDKNKNKGKNHVKRDPQLMIKSLPNLGEREFYPRDICEEIRHDFGDAQVFTIDDVKAHEIDDGVSIERIDAHGSDPSGFWVHVHIADPSAYIHPDHQFAKDASRRVQTVYFPERVYPMFPAILSEKIFSLGVEAEKNGNSVMSFSIKLSHDGQILDYKVRPGIIRRVQKLNYDAVDTVLSWDNIPGGKKEAMLLRKNFYFHPRPISICEEVKSNDDNTKRILKNFQKDLLDLQKLTLIHMRNRIKNGGFTFSLPSCNVSVSPSPLPITTPNPNFPSDFSGLPIIETSLDRFSHSPSRLMVAELMIMAGRVASRYCTEHKIPIIFRNQPVPNSIKVEKLLSQIDSSTGCLPLVTALKARPLMSSAEISTRPGQHWVMGIQDGYAKVTSPLRRYSDLVAHWQIKASLLDMKRPFSTEQISQMLPHIQYRERESKKIDTRSTKFWVCMLIKRLSESNNLPELSCISLEDTNGEKPAYGALVREFGINAKLTTSYNAKIGDILKVHLAGIFPFQPSLELNVHCPGIDYLVVIDFEATCDENPNPQALQETAEIIEFAWVVVDTSTLEVVYQHSQYVKPENTPLTSFCTSLTNITWENLDKAGTLQEAIKSMDNYIQSFIIVNSKTFCFCTHGAWDLRIQLPREARDKHIELPSYLAHCRMFDLKQEFQRWQVHHPDVILKSQSLREMCSAFELQIVGPEHSGLNDSLTMVNIIRYFCSFGHPDVFVNPIDTNADLNQFKKEQSKVIHLAGLPYDVTQPELEAWFSGQGVRPAMLWMIRTPDHQKPSGTGFGIFGTHDDAMACLDMNGRTLGDRAIEVSPSSERVIEAAGAILAPFPMAKTRLRPGDWVCPACQFHNFASRRTCFKCNTHNPNPAPATPPNFTIGDWMCPNPQCNFHNYASRTQCLRCGSYKPANLYGPSHAGNMAFRPGDWMCPNPSCLFQNFASRTHCMRCGSANHMGYDGYPSDQGGYGNSGHPSSPAAAPFRPGDWYCPSCNSHNFASRFQCIRCQLPKPPQVAGNAAATANMKPGDWLCHNEMCGYHNFAKRTHCAKCGMPNNSDGSNGY</sequence>
<dbReference type="PANTHER" id="PTHR23355:SF65">
    <property type="entry name" value="EXORIBONUCLEASE CYT-4, PUTATIVE (AFU_ORTHOLOGUE AFUA_7G01550)-RELATED"/>
    <property type="match status" value="1"/>
</dbReference>
<dbReference type="PROSITE" id="PS50102">
    <property type="entry name" value="RRM"/>
    <property type="match status" value="1"/>
</dbReference>
<feature type="domain" description="RanBP2-type" evidence="7">
    <location>
        <begin position="1394"/>
        <end position="1425"/>
    </location>
</feature>
<dbReference type="InterPro" id="IPR001876">
    <property type="entry name" value="Znf_RanBP2"/>
</dbReference>
<dbReference type="InterPro" id="IPR012340">
    <property type="entry name" value="NA-bd_OB-fold"/>
</dbReference>
<accession>A0A9N9F3F4</accession>
<dbReference type="GO" id="GO:0003723">
    <property type="term" value="F:RNA binding"/>
    <property type="evidence" value="ECO:0007669"/>
    <property type="project" value="UniProtKB-UniRule"/>
</dbReference>
<dbReference type="InterPro" id="IPR012677">
    <property type="entry name" value="Nucleotide-bd_a/b_plait_sf"/>
</dbReference>
<evidence type="ECO:0000259" key="6">
    <source>
        <dbReference type="PROSITE" id="PS50102"/>
    </source>
</evidence>
<evidence type="ECO:0000256" key="5">
    <source>
        <dbReference type="PROSITE-ProRule" id="PRU00322"/>
    </source>
</evidence>
<dbReference type="GO" id="GO:0000932">
    <property type="term" value="C:P-body"/>
    <property type="evidence" value="ECO:0007669"/>
    <property type="project" value="TreeGrafter"/>
</dbReference>
<feature type="domain" description="RanBP2-type" evidence="7">
    <location>
        <begin position="1349"/>
        <end position="1380"/>
    </location>
</feature>
<dbReference type="GO" id="GO:0006402">
    <property type="term" value="P:mRNA catabolic process"/>
    <property type="evidence" value="ECO:0007669"/>
    <property type="project" value="TreeGrafter"/>
</dbReference>
<dbReference type="SMART" id="SM00360">
    <property type="entry name" value="RRM"/>
    <property type="match status" value="1"/>
</dbReference>
<keyword evidence="4" id="KW-0694">RNA-binding</keyword>
<feature type="domain" description="RanBP2-type" evidence="7">
    <location>
        <begin position="1452"/>
        <end position="1481"/>
    </location>
</feature>
<dbReference type="PROSITE" id="PS01358">
    <property type="entry name" value="ZF_RANBP2_1"/>
    <property type="match status" value="5"/>
</dbReference>
<dbReference type="InterPro" id="IPR047201">
    <property type="entry name" value="ERI-1_3'hExo-like"/>
</dbReference>
<evidence type="ECO:0000313" key="8">
    <source>
        <dbReference type="EMBL" id="CAG8507885.1"/>
    </source>
</evidence>
<dbReference type="InterPro" id="IPR035979">
    <property type="entry name" value="RBD_domain_sf"/>
</dbReference>
<dbReference type="InterPro" id="IPR001900">
    <property type="entry name" value="RNase_II/R"/>
</dbReference>
<keyword evidence="9" id="KW-1185">Reference proteome</keyword>
<dbReference type="OrthoDB" id="448399at2759"/>
<dbReference type="SUPFAM" id="SSF50249">
    <property type="entry name" value="Nucleic acid-binding proteins"/>
    <property type="match status" value="1"/>
</dbReference>
<dbReference type="SUPFAM" id="SSF90209">
    <property type="entry name" value="Ran binding protein zinc finger-like"/>
    <property type="match status" value="5"/>
</dbReference>
<evidence type="ECO:0000313" key="9">
    <source>
        <dbReference type="Proteomes" id="UP000789508"/>
    </source>
</evidence>
<dbReference type="Pfam" id="PF00773">
    <property type="entry name" value="RNB"/>
    <property type="match status" value="1"/>
</dbReference>
<dbReference type="Pfam" id="PF00641">
    <property type="entry name" value="Zn_ribbon_RanBP"/>
    <property type="match status" value="5"/>
</dbReference>